<name>A0A813K3G2_POLGL</name>
<organism evidence="1 2">
    <name type="scientific">Polarella glacialis</name>
    <name type="common">Dinoflagellate</name>
    <dbReference type="NCBI Taxonomy" id="89957"/>
    <lineage>
        <taxon>Eukaryota</taxon>
        <taxon>Sar</taxon>
        <taxon>Alveolata</taxon>
        <taxon>Dinophyceae</taxon>
        <taxon>Suessiales</taxon>
        <taxon>Suessiaceae</taxon>
        <taxon>Polarella</taxon>
    </lineage>
</organism>
<protein>
    <submittedName>
        <fullName evidence="1">Uncharacterized protein</fullName>
    </submittedName>
</protein>
<dbReference type="EMBL" id="CAJNNW010027939">
    <property type="protein sequence ID" value="CAE8693882.1"/>
    <property type="molecule type" value="Genomic_DNA"/>
</dbReference>
<reference evidence="1" key="1">
    <citation type="submission" date="2021-02" db="EMBL/GenBank/DDBJ databases">
        <authorList>
            <person name="Dougan E. K."/>
            <person name="Rhodes N."/>
            <person name="Thang M."/>
            <person name="Chan C."/>
        </authorList>
    </citation>
    <scope>NUCLEOTIDE SEQUENCE</scope>
</reference>
<dbReference type="AlphaFoldDB" id="A0A813K3G2"/>
<proteinExistence type="predicted"/>
<evidence type="ECO:0000313" key="2">
    <source>
        <dbReference type="Proteomes" id="UP000626109"/>
    </source>
</evidence>
<accession>A0A813K3G2</accession>
<gene>
    <name evidence="1" type="ORF">PGLA2088_LOCUS28578</name>
</gene>
<comment type="caution">
    <text evidence="1">The sequence shown here is derived from an EMBL/GenBank/DDBJ whole genome shotgun (WGS) entry which is preliminary data.</text>
</comment>
<dbReference type="Proteomes" id="UP000626109">
    <property type="component" value="Unassembled WGS sequence"/>
</dbReference>
<sequence length="121" mass="14123">MYRYLLPIAATLAAKLPQKQQQQRFQQQCYQQQPHQQQQPLTGDFWNYDQYHDYDAASDWTTTTTTPTTTTTTTTIMQRQWSFTTYNTKGFRTRTMHEVLSRIGSDIICLEAAGARWGGFL</sequence>
<evidence type="ECO:0000313" key="1">
    <source>
        <dbReference type="EMBL" id="CAE8693882.1"/>
    </source>
</evidence>